<accession>A0A1S8KPT7</accession>
<dbReference type="EMBL" id="MUYF01000003">
    <property type="protein sequence ID" value="OOL81747.1"/>
    <property type="molecule type" value="Genomic_DNA"/>
</dbReference>
<dbReference type="SUPFAM" id="SSF55347">
    <property type="entry name" value="Glyceraldehyde-3-phosphate dehydrogenase-like, C-terminal domain"/>
    <property type="match status" value="1"/>
</dbReference>
<feature type="domain" description="GFO/IDH/MocA-like oxidoreductase" evidence="4">
    <location>
        <begin position="130"/>
        <end position="242"/>
    </location>
</feature>
<dbReference type="Gene3D" id="3.40.50.720">
    <property type="entry name" value="NAD(P)-binding Rossmann-like Domain"/>
    <property type="match status" value="1"/>
</dbReference>
<protein>
    <recommendedName>
        <fullName evidence="7">Gfo/Idh/MocA family oxidoreductase</fullName>
    </recommendedName>
</protein>
<reference evidence="5 6" key="1">
    <citation type="submission" date="2017-01" db="EMBL/GenBank/DDBJ databases">
        <title>Complete Genome Sequence of Dolosigranulum pigrum isolated from a Patient with interstitial lung disease.</title>
        <authorList>
            <person name="Mukhopadhyay R."/>
            <person name="Joaquin J."/>
            <person name="Hogue R."/>
            <person name="Fitzgerald S."/>
            <person name="Jospin G."/>
            <person name="Eisen J.A."/>
            <person name="Chaturvedi V."/>
        </authorList>
    </citation>
    <scope>NUCLEOTIDE SEQUENCE [LARGE SCALE GENOMIC DNA]</scope>
    <source>
        <strain evidence="5 6">15S00348</strain>
    </source>
</reference>
<dbReference type="AlphaFoldDB" id="A0A1S8KPT7"/>
<dbReference type="Gene3D" id="3.30.360.10">
    <property type="entry name" value="Dihydrodipicolinate Reductase, domain 2"/>
    <property type="match status" value="1"/>
</dbReference>
<organism evidence="5 6">
    <name type="scientific">Dolosigranulum pigrum</name>
    <dbReference type="NCBI Taxonomy" id="29394"/>
    <lineage>
        <taxon>Bacteria</taxon>
        <taxon>Bacillati</taxon>
        <taxon>Bacillota</taxon>
        <taxon>Bacilli</taxon>
        <taxon>Lactobacillales</taxon>
        <taxon>Carnobacteriaceae</taxon>
        <taxon>Dolosigranulum</taxon>
    </lineage>
</organism>
<gene>
    <name evidence="5" type="ORF">BWX42_08610</name>
</gene>
<evidence type="ECO:0000259" key="4">
    <source>
        <dbReference type="Pfam" id="PF22725"/>
    </source>
</evidence>
<dbReference type="SUPFAM" id="SSF51735">
    <property type="entry name" value="NAD(P)-binding Rossmann-fold domains"/>
    <property type="match status" value="1"/>
</dbReference>
<keyword evidence="2" id="KW-0560">Oxidoreductase</keyword>
<dbReference type="GO" id="GO:0016491">
    <property type="term" value="F:oxidoreductase activity"/>
    <property type="evidence" value="ECO:0007669"/>
    <property type="project" value="UniProtKB-KW"/>
</dbReference>
<dbReference type="Pfam" id="PF01408">
    <property type="entry name" value="GFO_IDH_MocA"/>
    <property type="match status" value="1"/>
</dbReference>
<name>A0A1S8KPT7_9LACT</name>
<dbReference type="PANTHER" id="PTHR22604:SF105">
    <property type="entry name" value="TRANS-1,2-DIHYDROBENZENE-1,2-DIOL DEHYDROGENASE"/>
    <property type="match status" value="1"/>
</dbReference>
<dbReference type="InterPro" id="IPR000683">
    <property type="entry name" value="Gfo/Idh/MocA-like_OxRdtase_N"/>
</dbReference>
<dbReference type="PANTHER" id="PTHR22604">
    <property type="entry name" value="OXIDOREDUCTASES"/>
    <property type="match status" value="1"/>
</dbReference>
<sequence length="334" mass="37077">MNTLKWGIIGTGGIAEDFAAGFQDTAITCHGVSSRSLEKAEAFREAFGLNAAYGDYQELLQDEAIDIVYIATPHHTHAQIAADALQAGKHTVVEKPIVTQVDDLAQLKQLAEAQGVYLFEAMTIHYRPVYQTIRELIDQKELGALKMIQVNFGSFKPKDTGYFFQKDLAGGALLDIGVYALNFVMEFLSTPPTEMKTLGYINEQFGVDESAGIVLKNDQNELATITMTFHAKLPKRGVIAFEGGYFEIDNYPRADHVTFTTPEGKTKHYQAGQSSQALQEEMIAITNLIASGTPQPHLTKTTHVIELMDAIRQEWNLTYPFDNHTLDTPNREKA</sequence>
<evidence type="ECO:0000313" key="6">
    <source>
        <dbReference type="Proteomes" id="UP000190409"/>
    </source>
</evidence>
<evidence type="ECO:0000256" key="1">
    <source>
        <dbReference type="ARBA" id="ARBA00010928"/>
    </source>
</evidence>
<dbReference type="InterPro" id="IPR055170">
    <property type="entry name" value="GFO_IDH_MocA-like_dom"/>
</dbReference>
<feature type="domain" description="Gfo/Idh/MocA-like oxidoreductase N-terminal" evidence="3">
    <location>
        <begin position="4"/>
        <end position="119"/>
    </location>
</feature>
<evidence type="ECO:0000259" key="3">
    <source>
        <dbReference type="Pfam" id="PF01408"/>
    </source>
</evidence>
<dbReference type="Pfam" id="PF22725">
    <property type="entry name" value="GFO_IDH_MocA_C3"/>
    <property type="match status" value="1"/>
</dbReference>
<dbReference type="GO" id="GO:0000166">
    <property type="term" value="F:nucleotide binding"/>
    <property type="evidence" value="ECO:0007669"/>
    <property type="project" value="InterPro"/>
</dbReference>
<proteinExistence type="inferred from homology"/>
<evidence type="ECO:0000256" key="2">
    <source>
        <dbReference type="ARBA" id="ARBA00023002"/>
    </source>
</evidence>
<dbReference type="InterPro" id="IPR036291">
    <property type="entry name" value="NAD(P)-bd_dom_sf"/>
</dbReference>
<dbReference type="InterPro" id="IPR050984">
    <property type="entry name" value="Gfo/Idh/MocA_domain"/>
</dbReference>
<comment type="similarity">
    <text evidence="1">Belongs to the Gfo/Idh/MocA family.</text>
</comment>
<evidence type="ECO:0000313" key="5">
    <source>
        <dbReference type="EMBL" id="OOL81747.1"/>
    </source>
</evidence>
<dbReference type="Proteomes" id="UP000190409">
    <property type="component" value="Unassembled WGS sequence"/>
</dbReference>
<comment type="caution">
    <text evidence="5">The sequence shown here is derived from an EMBL/GenBank/DDBJ whole genome shotgun (WGS) entry which is preliminary data.</text>
</comment>
<evidence type="ECO:0008006" key="7">
    <source>
        <dbReference type="Google" id="ProtNLM"/>
    </source>
</evidence>